<evidence type="ECO:0000313" key="2">
    <source>
        <dbReference type="EMBL" id="KPM31604.1"/>
    </source>
</evidence>
<keyword evidence="3" id="KW-1185">Reference proteome</keyword>
<dbReference type="PATRIC" id="fig|1300341.3.peg.2275"/>
<protein>
    <recommendedName>
        <fullName evidence="1">SGNH hydrolase-type esterase domain-containing protein</fullName>
    </recommendedName>
</protein>
<dbReference type="GO" id="GO:0004622">
    <property type="term" value="F:phosphatidylcholine lysophospholipase activity"/>
    <property type="evidence" value="ECO:0007669"/>
    <property type="project" value="TreeGrafter"/>
</dbReference>
<dbReference type="InterPro" id="IPR051532">
    <property type="entry name" value="Ester_Hydrolysis_Enzymes"/>
</dbReference>
<dbReference type="AlphaFoldDB" id="A0A0N8H3V2"/>
<dbReference type="PANTHER" id="PTHR30383:SF5">
    <property type="entry name" value="SGNH HYDROLASE-TYPE ESTERASE DOMAIN-CONTAINING PROTEIN"/>
    <property type="match status" value="1"/>
</dbReference>
<gene>
    <name evidence="2" type="ORF">I595_2098</name>
</gene>
<dbReference type="PANTHER" id="PTHR30383">
    <property type="entry name" value="THIOESTERASE 1/PROTEASE 1/LYSOPHOSPHOLIPASE L1"/>
    <property type="match status" value="1"/>
</dbReference>
<feature type="domain" description="SGNH hydrolase-type esterase" evidence="1">
    <location>
        <begin position="55"/>
        <end position="203"/>
    </location>
</feature>
<evidence type="ECO:0000313" key="3">
    <source>
        <dbReference type="Proteomes" id="UP000050280"/>
    </source>
</evidence>
<name>A0A0N8H3V2_9FLAO</name>
<reference evidence="2 3" key="1">
    <citation type="submission" date="2015-09" db="EMBL/GenBank/DDBJ databases">
        <title>Genome sequence of the marine flavobacterium Croceitalea dokdonensis DOKDO 023 that contains proton- and sodium-pumping rhodopsins.</title>
        <authorList>
            <person name="Kwon S.-K."/>
            <person name="Lee H.K."/>
            <person name="Kwak M.-J."/>
            <person name="Kim J.F."/>
        </authorList>
    </citation>
    <scope>NUCLEOTIDE SEQUENCE [LARGE SCALE GENOMIC DNA]</scope>
    <source>
        <strain evidence="2 3">DOKDO 023</strain>
    </source>
</reference>
<organism evidence="2 3">
    <name type="scientific">Croceitalea dokdonensis DOKDO 023</name>
    <dbReference type="NCBI Taxonomy" id="1300341"/>
    <lineage>
        <taxon>Bacteria</taxon>
        <taxon>Pseudomonadati</taxon>
        <taxon>Bacteroidota</taxon>
        <taxon>Flavobacteriia</taxon>
        <taxon>Flavobacteriales</taxon>
        <taxon>Flavobacteriaceae</taxon>
        <taxon>Croceitalea</taxon>
    </lineage>
</organism>
<dbReference type="RefSeq" id="WP_054559204.1">
    <property type="nucleotide sequence ID" value="NZ_LDJX01000004.1"/>
</dbReference>
<dbReference type="InterPro" id="IPR013830">
    <property type="entry name" value="SGNH_hydro"/>
</dbReference>
<sequence>MKNYLFLFLFGFITCGTAQSPFQEEVEALVAKNDSLWDANRETILFTGSSSIRFWKDLQQRFPQHQILNSGFGGSQTHDLLYHLEPLVLKYRPKKVFIYEGDNDIAAMKRPKEIIATGQKVITNIHTLLPDTQIVWISAKPSIARWKWKRRYKRLNRKFQKLASKNPKLQFADVWNVMLEGRRVRRDIFIEDGLHMNSKGYQLWYQQIKPFIP</sequence>
<comment type="caution">
    <text evidence="2">The sequence shown here is derived from an EMBL/GenBank/DDBJ whole genome shotgun (WGS) entry which is preliminary data.</text>
</comment>
<dbReference type="EMBL" id="LDJX01000004">
    <property type="protein sequence ID" value="KPM31604.1"/>
    <property type="molecule type" value="Genomic_DNA"/>
</dbReference>
<dbReference type="OrthoDB" id="9790057at2"/>
<dbReference type="InterPro" id="IPR036514">
    <property type="entry name" value="SGNH_hydro_sf"/>
</dbReference>
<dbReference type="STRING" id="1300341.I595_2098"/>
<dbReference type="Proteomes" id="UP000050280">
    <property type="component" value="Unassembled WGS sequence"/>
</dbReference>
<proteinExistence type="predicted"/>
<dbReference type="SUPFAM" id="SSF52266">
    <property type="entry name" value="SGNH hydrolase"/>
    <property type="match status" value="1"/>
</dbReference>
<accession>A0A0N8H3V2</accession>
<dbReference type="Pfam" id="PF13472">
    <property type="entry name" value="Lipase_GDSL_2"/>
    <property type="match status" value="1"/>
</dbReference>
<dbReference type="Gene3D" id="3.40.50.1110">
    <property type="entry name" value="SGNH hydrolase"/>
    <property type="match status" value="1"/>
</dbReference>
<evidence type="ECO:0000259" key="1">
    <source>
        <dbReference type="Pfam" id="PF13472"/>
    </source>
</evidence>